<dbReference type="EMBL" id="JAJSOF020000015">
    <property type="protein sequence ID" value="KAJ4440990.1"/>
    <property type="molecule type" value="Genomic_DNA"/>
</dbReference>
<organism evidence="10 11">
    <name type="scientific">Periplaneta americana</name>
    <name type="common">American cockroach</name>
    <name type="synonym">Blatta americana</name>
    <dbReference type="NCBI Taxonomy" id="6978"/>
    <lineage>
        <taxon>Eukaryota</taxon>
        <taxon>Metazoa</taxon>
        <taxon>Ecdysozoa</taxon>
        <taxon>Arthropoda</taxon>
        <taxon>Hexapoda</taxon>
        <taxon>Insecta</taxon>
        <taxon>Pterygota</taxon>
        <taxon>Neoptera</taxon>
        <taxon>Polyneoptera</taxon>
        <taxon>Dictyoptera</taxon>
        <taxon>Blattodea</taxon>
        <taxon>Blattoidea</taxon>
        <taxon>Blattidae</taxon>
        <taxon>Blattinae</taxon>
        <taxon>Periplaneta</taxon>
    </lineage>
</organism>
<feature type="domain" description="C2H2-type" evidence="9">
    <location>
        <begin position="218"/>
        <end position="245"/>
    </location>
</feature>
<feature type="domain" description="C2H2-type" evidence="9">
    <location>
        <begin position="134"/>
        <end position="161"/>
    </location>
</feature>
<dbReference type="Proteomes" id="UP001148838">
    <property type="component" value="Unassembled WGS sequence"/>
</dbReference>
<dbReference type="InterPro" id="IPR036236">
    <property type="entry name" value="Znf_C2H2_sf"/>
</dbReference>
<proteinExistence type="predicted"/>
<gene>
    <name evidence="10" type="ORF">ANN_10839</name>
</gene>
<evidence type="ECO:0000256" key="3">
    <source>
        <dbReference type="ARBA" id="ARBA00022737"/>
    </source>
</evidence>
<keyword evidence="7" id="KW-0539">Nucleus</keyword>
<keyword evidence="3" id="KW-0677">Repeat</keyword>
<dbReference type="SUPFAM" id="SSF57667">
    <property type="entry name" value="beta-beta-alpha zinc fingers"/>
    <property type="match status" value="6"/>
</dbReference>
<evidence type="ECO:0000256" key="2">
    <source>
        <dbReference type="ARBA" id="ARBA00022723"/>
    </source>
</evidence>
<dbReference type="InterPro" id="IPR013087">
    <property type="entry name" value="Znf_C2H2_type"/>
</dbReference>
<comment type="subcellular location">
    <subcellularLocation>
        <location evidence="1">Nucleus</location>
    </subcellularLocation>
</comment>
<evidence type="ECO:0000313" key="10">
    <source>
        <dbReference type="EMBL" id="KAJ4440990.1"/>
    </source>
</evidence>
<reference evidence="10 11" key="1">
    <citation type="journal article" date="2022" name="Allergy">
        <title>Genome assembly and annotation of Periplaneta americana reveal a comprehensive cockroach allergen profile.</title>
        <authorList>
            <person name="Wang L."/>
            <person name="Xiong Q."/>
            <person name="Saelim N."/>
            <person name="Wang L."/>
            <person name="Nong W."/>
            <person name="Wan A.T."/>
            <person name="Shi M."/>
            <person name="Liu X."/>
            <person name="Cao Q."/>
            <person name="Hui J.H.L."/>
            <person name="Sookrung N."/>
            <person name="Leung T.F."/>
            <person name="Tungtrongchitr A."/>
            <person name="Tsui S.K.W."/>
        </authorList>
    </citation>
    <scope>NUCLEOTIDE SEQUENCE [LARGE SCALE GENOMIC DNA]</scope>
    <source>
        <strain evidence="10">PWHHKU_190912</strain>
    </source>
</reference>
<feature type="domain" description="C2H2-type" evidence="9">
    <location>
        <begin position="274"/>
        <end position="301"/>
    </location>
</feature>
<dbReference type="PROSITE" id="PS00028">
    <property type="entry name" value="ZINC_FINGER_C2H2_1"/>
    <property type="match status" value="10"/>
</dbReference>
<dbReference type="Gene3D" id="3.30.160.60">
    <property type="entry name" value="Classic Zinc Finger"/>
    <property type="match status" value="11"/>
</dbReference>
<dbReference type="SMART" id="SM00355">
    <property type="entry name" value="ZnF_C2H2"/>
    <property type="match status" value="10"/>
</dbReference>
<keyword evidence="4 8" id="KW-0863">Zinc-finger</keyword>
<feature type="domain" description="C2H2-type" evidence="9">
    <location>
        <begin position="162"/>
        <end position="189"/>
    </location>
</feature>
<feature type="domain" description="C2H2-type" evidence="9">
    <location>
        <begin position="302"/>
        <end position="329"/>
    </location>
</feature>
<evidence type="ECO:0000256" key="4">
    <source>
        <dbReference type="ARBA" id="ARBA00022771"/>
    </source>
</evidence>
<evidence type="ECO:0000256" key="6">
    <source>
        <dbReference type="ARBA" id="ARBA00023125"/>
    </source>
</evidence>
<evidence type="ECO:0000256" key="5">
    <source>
        <dbReference type="ARBA" id="ARBA00022833"/>
    </source>
</evidence>
<name>A0ABQ8T530_PERAM</name>
<dbReference type="Pfam" id="PF00096">
    <property type="entry name" value="zf-C2H2"/>
    <property type="match status" value="10"/>
</dbReference>
<feature type="domain" description="C2H2-type" evidence="9">
    <location>
        <begin position="190"/>
        <end position="217"/>
    </location>
</feature>
<keyword evidence="11" id="KW-1185">Reference proteome</keyword>
<evidence type="ECO:0000256" key="1">
    <source>
        <dbReference type="ARBA" id="ARBA00004123"/>
    </source>
</evidence>
<dbReference type="PANTHER" id="PTHR24390:SF159">
    <property type="entry name" value="GROWTH FACTOR INDEPENDENT 1 TRANSCRIPTIONAL REPRESSOR"/>
    <property type="match status" value="1"/>
</dbReference>
<evidence type="ECO:0000313" key="11">
    <source>
        <dbReference type="Proteomes" id="UP001148838"/>
    </source>
</evidence>
<sequence length="658" mass="75643">MPKRTCFYFGFVLTAQKSQDTYWYFGMCHVLNSVTARNSLQLNPSTVMMDFETADMDTVSRSFVGIMLTDIHDNTASSDCEDTALEEHVAVSSTKLVQIHTYEKRFKCDVCEIRFSHSASLKRHVRGHTGTKTFNCGICGKYFFEQGHLKTHTRLHTGEKPFKCDMCGKCFPQLIHLINHERQHTGDKPFKCNVCGKCFSQSSTLKNHERQHTGEKPFKCDMCGKCFPQLIHLINHVRVHTGEKPFKCDVCGKCFTQSVSLKSHERLHTGEKPFKCNICRKSFSHTASLKSHERYHTGEKPFRCNECGKCFSQCSSLKSHDRQHSGEKPFKCDVCGKCFSQVVHLESHKRVHTGEKPFKCQVCGKSFSQSSSLNIHERKHTGEKPFKCDICGKCFSHKAVKKEDAFEEPFLRSSERADQQRIPAFKFAMGTDHKSYKACSDVPSREKPAAKRQSILRHCLYCLQGKDHKFRYYCVKFNFLCKLNVVKMLTIEEKVVLVEEVFRDGSNFTKNVRLKFRLRFPVSRCPHSDTVRDLISTFRATDSVHHASRTDSASATWLTNRQQVSSIVTCWTCDHIFHIQMLSEPGENTGVPYFCIIAITVVRLNDKLSKEIPVDLAVNMHYSWRHQTSTKVLEHTIFSLLFQFCMLLCFDPSDQHLP</sequence>
<evidence type="ECO:0000259" key="9">
    <source>
        <dbReference type="PROSITE" id="PS50157"/>
    </source>
</evidence>
<evidence type="ECO:0000256" key="8">
    <source>
        <dbReference type="PROSITE-ProRule" id="PRU00042"/>
    </source>
</evidence>
<keyword evidence="6" id="KW-0238">DNA-binding</keyword>
<protein>
    <recommendedName>
        <fullName evidence="9">C2H2-type domain-containing protein</fullName>
    </recommendedName>
</protein>
<feature type="domain" description="C2H2-type" evidence="9">
    <location>
        <begin position="358"/>
        <end position="385"/>
    </location>
</feature>
<dbReference type="PROSITE" id="PS50157">
    <property type="entry name" value="ZINC_FINGER_C2H2_2"/>
    <property type="match status" value="10"/>
</dbReference>
<feature type="domain" description="C2H2-type" evidence="9">
    <location>
        <begin position="330"/>
        <end position="357"/>
    </location>
</feature>
<keyword evidence="5" id="KW-0862">Zinc</keyword>
<feature type="domain" description="C2H2-type" evidence="9">
    <location>
        <begin position="106"/>
        <end position="133"/>
    </location>
</feature>
<accession>A0ABQ8T530</accession>
<keyword evidence="2" id="KW-0479">Metal-binding</keyword>
<evidence type="ECO:0000256" key="7">
    <source>
        <dbReference type="ARBA" id="ARBA00023242"/>
    </source>
</evidence>
<dbReference type="PANTHER" id="PTHR24390">
    <property type="entry name" value="ZINC FINGER PROTEIN"/>
    <property type="match status" value="1"/>
</dbReference>
<comment type="caution">
    <text evidence="10">The sequence shown here is derived from an EMBL/GenBank/DDBJ whole genome shotgun (WGS) entry which is preliminary data.</text>
</comment>
<feature type="domain" description="C2H2-type" evidence="9">
    <location>
        <begin position="246"/>
        <end position="273"/>
    </location>
</feature>